<proteinExistence type="predicted"/>
<accession>A0A2S0WZI6</accession>
<protein>
    <submittedName>
        <fullName evidence="7">GDP-mannose pyrophosphatase</fullName>
    </submittedName>
</protein>
<keyword evidence="3" id="KW-0378">Hydrolase</keyword>
<dbReference type="GO" id="GO:0046872">
    <property type="term" value="F:metal ion binding"/>
    <property type="evidence" value="ECO:0007669"/>
    <property type="project" value="UniProtKB-KW"/>
</dbReference>
<dbReference type="SUPFAM" id="SSF55811">
    <property type="entry name" value="Nudix"/>
    <property type="match status" value="1"/>
</dbReference>
<feature type="binding site" evidence="4">
    <location>
        <position position="145"/>
    </location>
    <ligand>
        <name>Mg(2+)</name>
        <dbReference type="ChEBI" id="CHEBI:18420"/>
        <label>1</label>
    </ligand>
</feature>
<keyword evidence="8" id="KW-1185">Reference proteome</keyword>
<dbReference type="PANTHER" id="PTHR11839:SF18">
    <property type="entry name" value="NUDIX HYDROLASE DOMAIN-CONTAINING PROTEIN"/>
    <property type="match status" value="1"/>
</dbReference>
<evidence type="ECO:0000313" key="8">
    <source>
        <dbReference type="Proteomes" id="UP000244729"/>
    </source>
</evidence>
<reference evidence="7 8" key="1">
    <citation type="submission" date="2018-04" db="EMBL/GenBank/DDBJ databases">
        <authorList>
            <person name="Li J."/>
        </authorList>
    </citation>
    <scope>NUCLEOTIDE SEQUENCE [LARGE SCALE GENOMIC DNA]</scope>
    <source>
        <strain evidence="8">30A</strain>
    </source>
</reference>
<sequence length="237" mass="26037">MSAAEVGTGSGSVTGSDGERASQPGVDVPDRRGRTGLDQVGRDLATNPRVRVREVRVLTSNWYVTRATTFDFRHRDGRWTTEERETYDRGDGACILLYDAVERTVLLTRQFRFPAYVNDHVDGMLIETAAGLLDEDDPETAIRREAEEETGHTVGAVEHVFDVYMSPGSVTEKLHFFAAPYGGGTRSGAGGLADEGEDIEVLELGFDDALDRIGRDIVDAKTIMLLQWAALRGPFAR</sequence>
<dbReference type="PROSITE" id="PS51462">
    <property type="entry name" value="NUDIX"/>
    <property type="match status" value="1"/>
</dbReference>
<dbReference type="Proteomes" id="UP000244729">
    <property type="component" value="Chromosome"/>
</dbReference>
<dbReference type="OrthoDB" id="5292471at2"/>
<evidence type="ECO:0000313" key="7">
    <source>
        <dbReference type="EMBL" id="AWB96721.1"/>
    </source>
</evidence>
<dbReference type="PANTHER" id="PTHR11839">
    <property type="entry name" value="UDP/ADP-SUGAR PYROPHOSPHATASE"/>
    <property type="match status" value="1"/>
</dbReference>
<comment type="cofactor">
    <cofactor evidence="1 4">
        <name>Mg(2+)</name>
        <dbReference type="ChEBI" id="CHEBI:18420"/>
    </cofactor>
</comment>
<feature type="domain" description="Nudix hydrolase" evidence="6">
    <location>
        <begin position="88"/>
        <end position="230"/>
    </location>
</feature>
<evidence type="ECO:0000256" key="5">
    <source>
        <dbReference type="SAM" id="MobiDB-lite"/>
    </source>
</evidence>
<dbReference type="GO" id="GO:0019693">
    <property type="term" value="P:ribose phosphate metabolic process"/>
    <property type="evidence" value="ECO:0007669"/>
    <property type="project" value="TreeGrafter"/>
</dbReference>
<evidence type="ECO:0000256" key="1">
    <source>
        <dbReference type="ARBA" id="ARBA00001946"/>
    </source>
</evidence>
<feature type="binding site" evidence="4">
    <location>
        <position position="197"/>
    </location>
    <ligand>
        <name>Mg(2+)</name>
        <dbReference type="ChEBI" id="CHEBI:18420"/>
        <label>1</label>
    </ligand>
</feature>
<gene>
    <name evidence="7" type="ORF">DCE93_01630</name>
</gene>
<feature type="binding site" evidence="4">
    <location>
        <position position="130"/>
    </location>
    <ligand>
        <name>Mg(2+)</name>
        <dbReference type="ChEBI" id="CHEBI:18420"/>
        <label>1</label>
    </ligand>
</feature>
<comment type="subunit">
    <text evidence="2">Homodimer.</text>
</comment>
<dbReference type="GO" id="GO:0005829">
    <property type="term" value="C:cytosol"/>
    <property type="evidence" value="ECO:0007669"/>
    <property type="project" value="TreeGrafter"/>
</dbReference>
<dbReference type="CDD" id="cd24157">
    <property type="entry name" value="NUDIX_GDPMK"/>
    <property type="match status" value="1"/>
</dbReference>
<keyword evidence="4" id="KW-0479">Metal-binding</keyword>
<dbReference type="AlphaFoldDB" id="A0A2S0WZI6"/>
<evidence type="ECO:0000256" key="3">
    <source>
        <dbReference type="ARBA" id="ARBA00022801"/>
    </source>
</evidence>
<organism evidence="7 8">
    <name type="scientific">Agromyces badenianii</name>
    <dbReference type="NCBI Taxonomy" id="2080742"/>
    <lineage>
        <taxon>Bacteria</taxon>
        <taxon>Bacillati</taxon>
        <taxon>Actinomycetota</taxon>
        <taxon>Actinomycetes</taxon>
        <taxon>Micrococcales</taxon>
        <taxon>Microbacteriaceae</taxon>
        <taxon>Agromyces</taxon>
    </lineage>
</organism>
<keyword evidence="4" id="KW-0460">Magnesium</keyword>
<name>A0A2S0WZI6_9MICO</name>
<dbReference type="GO" id="GO:0006753">
    <property type="term" value="P:nucleoside phosphate metabolic process"/>
    <property type="evidence" value="ECO:0007669"/>
    <property type="project" value="TreeGrafter"/>
</dbReference>
<dbReference type="EMBL" id="CP028913">
    <property type="protein sequence ID" value="AWB96721.1"/>
    <property type="molecule type" value="Genomic_DNA"/>
</dbReference>
<dbReference type="InterPro" id="IPR000086">
    <property type="entry name" value="NUDIX_hydrolase_dom"/>
</dbReference>
<evidence type="ECO:0000256" key="2">
    <source>
        <dbReference type="ARBA" id="ARBA00011738"/>
    </source>
</evidence>
<dbReference type="Pfam" id="PF00293">
    <property type="entry name" value="NUDIX"/>
    <property type="match status" value="1"/>
</dbReference>
<evidence type="ECO:0000256" key="4">
    <source>
        <dbReference type="PIRSR" id="PIRSR604385-2"/>
    </source>
</evidence>
<dbReference type="Gene3D" id="3.90.79.10">
    <property type="entry name" value="Nucleoside Triphosphate Pyrophosphohydrolase"/>
    <property type="match status" value="1"/>
</dbReference>
<evidence type="ECO:0000259" key="6">
    <source>
        <dbReference type="PROSITE" id="PS51462"/>
    </source>
</evidence>
<feature type="region of interest" description="Disordered" evidence="5">
    <location>
        <begin position="1"/>
        <end position="42"/>
    </location>
</feature>
<dbReference type="KEGG" id="agm:DCE93_01630"/>
<dbReference type="NCBIfam" id="TIGR00052">
    <property type="entry name" value="nudix-type nucleoside diphosphatase, YffH/AdpP family"/>
    <property type="match status" value="1"/>
</dbReference>
<feature type="binding site" evidence="4">
    <location>
        <position position="149"/>
    </location>
    <ligand>
        <name>Mg(2+)</name>
        <dbReference type="ChEBI" id="CHEBI:18420"/>
        <label>1</label>
    </ligand>
</feature>
<dbReference type="GO" id="GO:0016818">
    <property type="term" value="F:hydrolase activity, acting on acid anhydrides, in phosphorus-containing anhydrides"/>
    <property type="evidence" value="ECO:0007669"/>
    <property type="project" value="InterPro"/>
</dbReference>
<dbReference type="InterPro" id="IPR015797">
    <property type="entry name" value="NUDIX_hydrolase-like_dom_sf"/>
</dbReference>
<dbReference type="InterPro" id="IPR004385">
    <property type="entry name" value="NDP_pyrophosphatase"/>
</dbReference>